<dbReference type="PROSITE" id="PS51257">
    <property type="entry name" value="PROKAR_LIPOPROTEIN"/>
    <property type="match status" value="1"/>
</dbReference>
<evidence type="ECO:0000256" key="1">
    <source>
        <dbReference type="ARBA" id="ARBA00009175"/>
    </source>
</evidence>
<organism evidence="6 7">
    <name type="scientific">Pedococcus ginsenosidimutans</name>
    <dbReference type="NCBI Taxonomy" id="490570"/>
    <lineage>
        <taxon>Bacteria</taxon>
        <taxon>Bacillati</taxon>
        <taxon>Actinomycetota</taxon>
        <taxon>Actinomycetes</taxon>
        <taxon>Micrococcales</taxon>
        <taxon>Intrasporangiaceae</taxon>
        <taxon>Pedococcus</taxon>
    </lineage>
</organism>
<dbReference type="Gene3D" id="3.40.190.10">
    <property type="entry name" value="Periplasmic binding protein-like II"/>
    <property type="match status" value="2"/>
</dbReference>
<dbReference type="PANTHER" id="PTHR30632:SF0">
    <property type="entry name" value="SULFATE-BINDING PROTEIN"/>
    <property type="match status" value="1"/>
</dbReference>
<feature type="region of interest" description="Disordered" evidence="4">
    <location>
        <begin position="29"/>
        <end position="53"/>
    </location>
</feature>
<evidence type="ECO:0000256" key="3">
    <source>
        <dbReference type="ARBA" id="ARBA00022729"/>
    </source>
</evidence>
<dbReference type="Pfam" id="PF13531">
    <property type="entry name" value="SBP_bac_11"/>
    <property type="match status" value="1"/>
</dbReference>
<evidence type="ECO:0000256" key="4">
    <source>
        <dbReference type="SAM" id="MobiDB-lite"/>
    </source>
</evidence>
<feature type="compositionally biased region" description="Gly residues" evidence="4">
    <location>
        <begin position="29"/>
        <end position="40"/>
    </location>
</feature>
<feature type="compositionally biased region" description="Low complexity" evidence="4">
    <location>
        <begin position="41"/>
        <end position="51"/>
    </location>
</feature>
<comment type="similarity">
    <text evidence="1">Belongs to the bacterial solute-binding protein ModA family.</text>
</comment>
<name>A0ABP8YJ43_9MICO</name>
<sequence>MNRRPHVLRVLPVATAVALVLGTTACGGSGSGDTAGGSRSGGSSSSSSSSGGPSGEITVFAAASLKKTFTRIGADFEKAHPGTKVTFSFAGSSDLVAQIQQGAPADVFASADTKNMDRVTADSLTAAPPVVFASNTLEIAVPKGNPAHIASLADLAKPGVKVVLCAPAVPCGSAAAKVEQAAGIDIEPVSEEQSVTDVLGKVTAGEADAGLVYVTDVKGASGGVQGITFAQSSAAENSYPIAALKASRNPALADAFVRAVTGDAGQQVLAAAGFAKAP</sequence>
<protein>
    <submittedName>
        <fullName evidence="6">Molybdate ABC transporter substrate-binding protein</fullName>
    </submittedName>
</protein>
<evidence type="ECO:0000256" key="5">
    <source>
        <dbReference type="SAM" id="SignalP"/>
    </source>
</evidence>
<evidence type="ECO:0000313" key="7">
    <source>
        <dbReference type="Proteomes" id="UP001500556"/>
    </source>
</evidence>
<dbReference type="RefSeq" id="WP_345504401.1">
    <property type="nucleotide sequence ID" value="NZ_BAABLO010000011.1"/>
</dbReference>
<dbReference type="NCBIfam" id="TIGR01256">
    <property type="entry name" value="modA"/>
    <property type="match status" value="1"/>
</dbReference>
<dbReference type="InterPro" id="IPR005950">
    <property type="entry name" value="ModA"/>
</dbReference>
<proteinExistence type="inferred from homology"/>
<evidence type="ECO:0000313" key="6">
    <source>
        <dbReference type="EMBL" id="GAA4728387.1"/>
    </source>
</evidence>
<dbReference type="InterPro" id="IPR050682">
    <property type="entry name" value="ModA/WtpA"/>
</dbReference>
<gene>
    <name evidence="6" type="primary">modA</name>
    <name evidence="6" type="ORF">GCM10025782_28960</name>
</gene>
<feature type="chain" id="PRO_5047402975" evidence="5">
    <location>
        <begin position="26"/>
        <end position="278"/>
    </location>
</feature>
<keyword evidence="7" id="KW-1185">Reference proteome</keyword>
<comment type="caution">
    <text evidence="6">The sequence shown here is derived from an EMBL/GenBank/DDBJ whole genome shotgun (WGS) entry which is preliminary data.</text>
</comment>
<dbReference type="EMBL" id="BAABLO010000011">
    <property type="protein sequence ID" value="GAA4728387.1"/>
    <property type="molecule type" value="Genomic_DNA"/>
</dbReference>
<dbReference type="CDD" id="cd13538">
    <property type="entry name" value="PBP2_ModA_like_1"/>
    <property type="match status" value="1"/>
</dbReference>
<dbReference type="PANTHER" id="PTHR30632">
    <property type="entry name" value="MOLYBDATE-BINDING PERIPLASMIC PROTEIN"/>
    <property type="match status" value="1"/>
</dbReference>
<keyword evidence="3 5" id="KW-0732">Signal</keyword>
<evidence type="ECO:0000256" key="2">
    <source>
        <dbReference type="ARBA" id="ARBA00022723"/>
    </source>
</evidence>
<dbReference type="PIRSF" id="PIRSF004846">
    <property type="entry name" value="ModA"/>
    <property type="match status" value="1"/>
</dbReference>
<reference evidence="7" key="1">
    <citation type="journal article" date="2019" name="Int. J. Syst. Evol. Microbiol.">
        <title>The Global Catalogue of Microorganisms (GCM) 10K type strain sequencing project: providing services to taxonomists for standard genome sequencing and annotation.</title>
        <authorList>
            <consortium name="The Broad Institute Genomics Platform"/>
            <consortium name="The Broad Institute Genome Sequencing Center for Infectious Disease"/>
            <person name="Wu L."/>
            <person name="Ma J."/>
        </authorList>
    </citation>
    <scope>NUCLEOTIDE SEQUENCE [LARGE SCALE GENOMIC DNA]</scope>
    <source>
        <strain evidence="7">JCM 18961</strain>
    </source>
</reference>
<accession>A0ABP8YJ43</accession>
<dbReference type="Proteomes" id="UP001500556">
    <property type="component" value="Unassembled WGS sequence"/>
</dbReference>
<feature type="signal peptide" evidence="5">
    <location>
        <begin position="1"/>
        <end position="25"/>
    </location>
</feature>
<keyword evidence="2" id="KW-0479">Metal-binding</keyword>
<dbReference type="SUPFAM" id="SSF53850">
    <property type="entry name" value="Periplasmic binding protein-like II"/>
    <property type="match status" value="1"/>
</dbReference>